<name>A0A1B0D3R3_PHLPP</name>
<evidence type="ECO:0000313" key="2">
    <source>
        <dbReference type="Proteomes" id="UP000092462"/>
    </source>
</evidence>
<reference evidence="1" key="1">
    <citation type="submission" date="2022-08" db="UniProtKB">
        <authorList>
            <consortium name="EnsemblMetazoa"/>
        </authorList>
    </citation>
    <scope>IDENTIFICATION</scope>
    <source>
        <strain evidence="1">Israel</strain>
    </source>
</reference>
<dbReference type="SUPFAM" id="SSF52047">
    <property type="entry name" value="RNI-like"/>
    <property type="match status" value="1"/>
</dbReference>
<evidence type="ECO:0000313" key="1">
    <source>
        <dbReference type="EnsemblMetazoa" id="PPAI001986-PA"/>
    </source>
</evidence>
<accession>A0A1B0D3R3</accession>
<organism evidence="1 2">
    <name type="scientific">Phlebotomus papatasi</name>
    <name type="common">Sandfly</name>
    <dbReference type="NCBI Taxonomy" id="29031"/>
    <lineage>
        <taxon>Eukaryota</taxon>
        <taxon>Metazoa</taxon>
        <taxon>Ecdysozoa</taxon>
        <taxon>Arthropoda</taxon>
        <taxon>Hexapoda</taxon>
        <taxon>Insecta</taxon>
        <taxon>Pterygota</taxon>
        <taxon>Neoptera</taxon>
        <taxon>Endopterygota</taxon>
        <taxon>Diptera</taxon>
        <taxon>Nematocera</taxon>
        <taxon>Psychodoidea</taxon>
        <taxon>Psychodidae</taxon>
        <taxon>Phlebotomus</taxon>
        <taxon>Phlebotomus</taxon>
    </lineage>
</organism>
<dbReference type="EMBL" id="AJVK01023648">
    <property type="status" value="NOT_ANNOTATED_CDS"/>
    <property type="molecule type" value="Genomic_DNA"/>
</dbReference>
<protein>
    <submittedName>
        <fullName evidence="1">Uncharacterized protein</fullName>
    </submittedName>
</protein>
<proteinExistence type="predicted"/>
<keyword evidence="2" id="KW-1185">Reference proteome</keyword>
<dbReference type="InterPro" id="IPR032675">
    <property type="entry name" value="LRR_dom_sf"/>
</dbReference>
<dbReference type="Proteomes" id="UP000092462">
    <property type="component" value="Unassembled WGS sequence"/>
</dbReference>
<dbReference type="VEuPathDB" id="VectorBase:PPAPM1_001638"/>
<dbReference type="Gene3D" id="3.80.10.10">
    <property type="entry name" value="Ribonuclease Inhibitor"/>
    <property type="match status" value="1"/>
</dbReference>
<dbReference type="EnsemblMetazoa" id="PPAI001986-RA">
    <property type="protein sequence ID" value="PPAI001986-PA"/>
    <property type="gene ID" value="PPAI001986"/>
</dbReference>
<dbReference type="AlphaFoldDB" id="A0A1B0D3R3"/>
<sequence>MLKITRICGIAPQIRVIGSPMCTRTKGGRILQKEREKVERDKRNLEWRETFAQKGEWSSKFGLFASENENADFITMMQQPWDTSIGGVKRWYVRKKERVNRILQSYIPERHEILGSDLAAAHFIVYRGGRVKFVGDPKWVQKDEDTDEYELPRLYDEGYKVEAIDCSRMLLYYEGLENLRCLFHLKQLSFHDIPVFDDWCLDRVSGSEFHNLQELDLTGTKITSRGLCALYRLPRLQKLSLTLPENEVAIAEMKLTGAMLEEAIPGLTVSYFSPSSKDSSPET</sequence>
<dbReference type="VEuPathDB" id="VectorBase:PPAI001986"/>